<comment type="caution">
    <text evidence="1">The sequence shown here is derived from an EMBL/GenBank/DDBJ whole genome shotgun (WGS) entry which is preliminary data.</text>
</comment>
<proteinExistence type="predicted"/>
<evidence type="ECO:0000313" key="1">
    <source>
        <dbReference type="EMBL" id="MBB4948529.1"/>
    </source>
</evidence>
<dbReference type="AlphaFoldDB" id="A0A7W7SDM5"/>
<accession>A0A7W7SDM5</accession>
<dbReference type="Proteomes" id="UP000573327">
    <property type="component" value="Unassembled WGS sequence"/>
</dbReference>
<sequence>MPTPSAVLDTTTPGSLITCDGQVQWAGLLMGPGTPYQITADGITGWEDLPGLSSSDVPRPTAHGAWPGARWAQPRTVTATVWVLPPSGGAPDDALATLLAVTAPAPDGDGERWLTVRLRGETLACRARVAQRTVPVDRTYARQGATRVVLQWTANDPRRVEPARLTVVSGLPEPEAGLEWNLTWGQRDPANPSWESLDWGVLPGTGDLLVRNEGSAPAQPVITITGPVVRPRLTVAATGARLSYNVNLAYGRRLVIDTATGSVLDGKEDRRSTATAGSLPETLFTVPPGETVLRFRADWGTGDAKVSVRLRNTHW</sequence>
<keyword evidence="2" id="KW-1185">Reference proteome</keyword>
<organism evidence="1 2">
    <name type="scientific">Kitasatospora gansuensis</name>
    <dbReference type="NCBI Taxonomy" id="258050"/>
    <lineage>
        <taxon>Bacteria</taxon>
        <taxon>Bacillati</taxon>
        <taxon>Actinomycetota</taxon>
        <taxon>Actinomycetes</taxon>
        <taxon>Kitasatosporales</taxon>
        <taxon>Streptomycetaceae</taxon>
        <taxon>Kitasatospora</taxon>
    </lineage>
</organism>
<evidence type="ECO:0008006" key="3">
    <source>
        <dbReference type="Google" id="ProtNLM"/>
    </source>
</evidence>
<dbReference type="EMBL" id="JACHJR010000001">
    <property type="protein sequence ID" value="MBB4948529.1"/>
    <property type="molecule type" value="Genomic_DNA"/>
</dbReference>
<protein>
    <recommendedName>
        <fullName evidence="3">Tail protein</fullName>
    </recommendedName>
</protein>
<evidence type="ECO:0000313" key="2">
    <source>
        <dbReference type="Proteomes" id="UP000573327"/>
    </source>
</evidence>
<reference evidence="1 2" key="1">
    <citation type="submission" date="2020-08" db="EMBL/GenBank/DDBJ databases">
        <title>Sequencing the genomes of 1000 actinobacteria strains.</title>
        <authorList>
            <person name="Klenk H.-P."/>
        </authorList>
    </citation>
    <scope>NUCLEOTIDE SEQUENCE [LARGE SCALE GENOMIC DNA]</scope>
    <source>
        <strain evidence="1 2">DSM 44786</strain>
    </source>
</reference>
<name>A0A7W7SDM5_9ACTN</name>
<gene>
    <name evidence="1" type="ORF">F4556_004064</name>
</gene>
<dbReference type="RefSeq" id="WP_184918249.1">
    <property type="nucleotide sequence ID" value="NZ_JACHJR010000001.1"/>
</dbReference>